<dbReference type="Pfam" id="PF02885">
    <property type="entry name" value="Glycos_trans_3N"/>
    <property type="match status" value="1"/>
</dbReference>
<dbReference type="InterPro" id="IPR036320">
    <property type="entry name" value="Glycosyl_Trfase_fam3_N_dom_sf"/>
</dbReference>
<dbReference type="Gene3D" id="3.40.1030.10">
    <property type="entry name" value="Nucleoside phosphorylase/phosphoribosyltransferase catalytic domain"/>
    <property type="match status" value="1"/>
</dbReference>
<protein>
    <submittedName>
        <fullName evidence="4">Glycosyl transferase family protein</fullName>
    </submittedName>
</protein>
<evidence type="ECO:0000313" key="4">
    <source>
        <dbReference type="EMBL" id="MCQ8278808.1"/>
    </source>
</evidence>
<dbReference type="InterPro" id="IPR005940">
    <property type="entry name" value="Anthranilate_Pribosyl_Tfrase"/>
</dbReference>
<organism evidence="4 5">
    <name type="scientific">Endosaccharibacter trunci</name>
    <dbReference type="NCBI Taxonomy" id="2812733"/>
    <lineage>
        <taxon>Bacteria</taxon>
        <taxon>Pseudomonadati</taxon>
        <taxon>Pseudomonadota</taxon>
        <taxon>Alphaproteobacteria</taxon>
        <taxon>Acetobacterales</taxon>
        <taxon>Acetobacteraceae</taxon>
        <taxon>Endosaccharibacter</taxon>
    </lineage>
</organism>
<name>A0ABT1WAG3_9PROT</name>
<sequence>MTPVLSDSVQRFAGYVATLGRGPGRSRALTREEARDALDLVLAGGVDPAQLGAFLMLLRYRGEDPDEIAGLVDAARAHIGSLHDEAAIGAVDLDWPSYGAGRTREVPWFLLAALALGRSGVRVLMHGTNAFGSGLSVEDGLAALGLHASESAASVGEALARERFAYWPIRHMAPRIDRLLAMRALFGLRSPINTVARLIDPADSSVSVDGVFHPPYIAVHLAVAERFGRRSLVVIKGGGGEAERTPLKPVAAHCRGPSGPRELVLPALAPDSVGMPVDAATFAAVWTGQGAFERAERTVVGTIALALLALEPELEVSAADAKAAAIWGNRHRAVRVVPE</sequence>
<evidence type="ECO:0000256" key="1">
    <source>
        <dbReference type="ARBA" id="ARBA00022676"/>
    </source>
</evidence>
<dbReference type="Gene3D" id="1.20.970.10">
    <property type="entry name" value="Transferase, Pyrimidine Nucleoside Phosphorylase, Chain C"/>
    <property type="match status" value="1"/>
</dbReference>
<gene>
    <name evidence="4" type="ORF">NFI95_10120</name>
</gene>
<feature type="domain" description="Glycosyl transferase family 3 N-terminal" evidence="3">
    <location>
        <begin position="22"/>
        <end position="78"/>
    </location>
</feature>
<evidence type="ECO:0000259" key="3">
    <source>
        <dbReference type="Pfam" id="PF02885"/>
    </source>
</evidence>
<keyword evidence="1" id="KW-0328">Glycosyltransferase</keyword>
<reference evidence="4 5" key="1">
    <citation type="submission" date="2022-06" db="EMBL/GenBank/DDBJ databases">
        <title>Endosaccharibacter gen. nov., sp. nov., endophytic bacteria isolated from sugarcane.</title>
        <authorList>
            <person name="Pitiwittayakul N."/>
            <person name="Yukphan P."/>
            <person name="Charoenyingcharoen P."/>
            <person name="Tanasupawat S."/>
        </authorList>
    </citation>
    <scope>NUCLEOTIDE SEQUENCE [LARGE SCALE GENOMIC DNA]</scope>
    <source>
        <strain evidence="4 5">KSS8</strain>
    </source>
</reference>
<accession>A0ABT1WAG3</accession>
<evidence type="ECO:0000313" key="5">
    <source>
        <dbReference type="Proteomes" id="UP001524587"/>
    </source>
</evidence>
<dbReference type="NCBIfam" id="NF006564">
    <property type="entry name" value="PRK09071.1"/>
    <property type="match status" value="1"/>
</dbReference>
<proteinExistence type="predicted"/>
<evidence type="ECO:0000256" key="2">
    <source>
        <dbReference type="ARBA" id="ARBA00022679"/>
    </source>
</evidence>
<dbReference type="PANTHER" id="PTHR43285:SF4">
    <property type="entry name" value="TRANSFERASE"/>
    <property type="match status" value="1"/>
</dbReference>
<dbReference type="RefSeq" id="WP_422864290.1">
    <property type="nucleotide sequence ID" value="NZ_JAMSKV010000008.1"/>
</dbReference>
<dbReference type="GO" id="GO:0016740">
    <property type="term" value="F:transferase activity"/>
    <property type="evidence" value="ECO:0007669"/>
    <property type="project" value="UniProtKB-KW"/>
</dbReference>
<keyword evidence="2 4" id="KW-0808">Transferase</keyword>
<dbReference type="InterPro" id="IPR035902">
    <property type="entry name" value="Nuc_phospho_transferase"/>
</dbReference>
<comment type="caution">
    <text evidence="4">The sequence shown here is derived from an EMBL/GenBank/DDBJ whole genome shotgun (WGS) entry which is preliminary data.</text>
</comment>
<dbReference type="EMBL" id="JAMSKV010000008">
    <property type="protein sequence ID" value="MCQ8278808.1"/>
    <property type="molecule type" value="Genomic_DNA"/>
</dbReference>
<dbReference type="PANTHER" id="PTHR43285">
    <property type="entry name" value="ANTHRANILATE PHOSPHORIBOSYLTRANSFERASE"/>
    <property type="match status" value="1"/>
</dbReference>
<dbReference type="InterPro" id="IPR017459">
    <property type="entry name" value="Glycosyl_Trfase_fam3_N_dom"/>
</dbReference>
<dbReference type="SUPFAM" id="SSF52418">
    <property type="entry name" value="Nucleoside phosphorylase/phosphoribosyltransferase catalytic domain"/>
    <property type="match status" value="1"/>
</dbReference>
<dbReference type="Proteomes" id="UP001524587">
    <property type="component" value="Unassembled WGS sequence"/>
</dbReference>
<keyword evidence="5" id="KW-1185">Reference proteome</keyword>
<dbReference type="SUPFAM" id="SSF47648">
    <property type="entry name" value="Nucleoside phosphorylase/phosphoribosyltransferase N-terminal domain"/>
    <property type="match status" value="1"/>
</dbReference>